<feature type="transmembrane region" description="Helical" evidence="3">
    <location>
        <begin position="39"/>
        <end position="58"/>
    </location>
</feature>
<organism evidence="5 6">
    <name type="scientific">Absicoccus intestinalis</name>
    <dbReference type="NCBI Taxonomy" id="2926319"/>
    <lineage>
        <taxon>Bacteria</taxon>
        <taxon>Bacillati</taxon>
        <taxon>Bacillota</taxon>
        <taxon>Erysipelotrichia</taxon>
        <taxon>Erysipelotrichales</taxon>
        <taxon>Erysipelotrichaceae</taxon>
        <taxon>Absicoccus</taxon>
    </lineage>
</organism>
<keyword evidence="3" id="KW-1133">Transmembrane helix</keyword>
<evidence type="ECO:0000256" key="3">
    <source>
        <dbReference type="SAM" id="Phobius"/>
    </source>
</evidence>
<keyword evidence="6" id="KW-1185">Reference proteome</keyword>
<dbReference type="SUPFAM" id="SSF53850">
    <property type="entry name" value="Periplasmic binding protein-like II"/>
    <property type="match status" value="1"/>
</dbReference>
<dbReference type="InterPro" id="IPR050922">
    <property type="entry name" value="LytR/CpsA/Psr_CW_biosynth"/>
</dbReference>
<dbReference type="Pfam" id="PF03816">
    <property type="entry name" value="LytR_cpsA_psr"/>
    <property type="match status" value="1"/>
</dbReference>
<dbReference type="InterPro" id="IPR004474">
    <property type="entry name" value="LytR_CpsA_psr"/>
</dbReference>
<dbReference type="EMBL" id="JALBUS010000008">
    <property type="protein sequence ID" value="MDX8417515.1"/>
    <property type="molecule type" value="Genomic_DNA"/>
</dbReference>
<dbReference type="PANTHER" id="PTHR33392">
    <property type="entry name" value="POLYISOPRENYL-TEICHOIC ACID--PEPTIDOGLYCAN TEICHOIC ACID TRANSFERASE TAGU"/>
    <property type="match status" value="1"/>
</dbReference>
<evidence type="ECO:0000259" key="4">
    <source>
        <dbReference type="Pfam" id="PF03816"/>
    </source>
</evidence>
<dbReference type="Gene3D" id="3.40.190.10">
    <property type="entry name" value="Periplasmic binding protein-like II"/>
    <property type="match status" value="1"/>
</dbReference>
<keyword evidence="3" id="KW-0812">Transmembrane</keyword>
<evidence type="ECO:0000256" key="2">
    <source>
        <dbReference type="SAM" id="MobiDB-lite"/>
    </source>
</evidence>
<keyword evidence="3" id="KW-0472">Membrane</keyword>
<comment type="caution">
    <text evidence="5">The sequence shown here is derived from an EMBL/GenBank/DDBJ whole genome shotgun (WGS) entry which is preliminary data.</text>
</comment>
<feature type="region of interest" description="Disordered" evidence="2">
    <location>
        <begin position="507"/>
        <end position="577"/>
    </location>
</feature>
<feature type="transmembrane region" description="Helical" evidence="3">
    <location>
        <begin position="7"/>
        <end position="27"/>
    </location>
</feature>
<gene>
    <name evidence="5" type="ORF">MOZ64_06625</name>
</gene>
<feature type="transmembrane region" description="Helical" evidence="3">
    <location>
        <begin position="65"/>
        <end position="85"/>
    </location>
</feature>
<evidence type="ECO:0000313" key="6">
    <source>
        <dbReference type="Proteomes" id="UP001285244"/>
    </source>
</evidence>
<accession>A0ABU4WLU0</accession>
<evidence type="ECO:0000313" key="5">
    <source>
        <dbReference type="EMBL" id="MDX8417515.1"/>
    </source>
</evidence>
<dbReference type="PANTHER" id="PTHR33392:SF6">
    <property type="entry name" value="POLYISOPRENYL-TEICHOIC ACID--PEPTIDOGLYCAN TEICHOIC ACID TRANSFERASE TAGU"/>
    <property type="match status" value="1"/>
</dbReference>
<sequence length="577" mass="63800">MKKTKIFRVFSILISILLVISAVFVAYQAYALSILPNNILWMIIIILVLIVAILLLLLNFSSKRLWSRLISSILVIACSCGLFIGTQYMSEANGFIDTVTNTSGRIKHTVQVYALKSSKISEPADLTNKKVGVLKDIDTTSTSKSWSDLKRKSANVTQKKYKSVEALAKALYDKEVSAIIVSDSYVSGIEEIDNYKDFGSKTVSILKTIYYTKDNLSANAVSDITSKPFTIEISGNDNYGGLESVARSDVNMLVTINPKTHDVLMTSIPRDYYIQYACEDGECPVGELDKLTHTGMTGLDTTRDTLEQMLNVDINYTVRLDFEAVKAVVDAVGGIDVYVKKGYAVDQFYTNPGVEGVHEGKNHLDGARALAYARERYAYEEGDRQRVKNQQQVLKALINKVLSSNALTHYNDLLKAMSGVFETNMTDSEIKQFVQYQLQDNPKWNFESYVLDGQGDMLYCAMAGQAASVLVPDQRTIDIASKKIKAVVAGKKASSVSSKLTGEFTMPDYMNGVQSQDTSSSYSSDTSQYATDQSADYSGSSYYDASNQVPAQTQTYTPTEDTTYQQDASVENTTTLE</sequence>
<comment type="similarity">
    <text evidence="1">Belongs to the LytR/CpsA/Psr (LCP) family.</text>
</comment>
<proteinExistence type="inferred from homology"/>
<dbReference type="Gene3D" id="3.40.630.190">
    <property type="entry name" value="LCP protein"/>
    <property type="match status" value="1"/>
</dbReference>
<feature type="compositionally biased region" description="Polar residues" evidence="2">
    <location>
        <begin position="568"/>
        <end position="577"/>
    </location>
</feature>
<name>A0ABU4WLU0_9FIRM</name>
<dbReference type="RefSeq" id="WP_320325802.1">
    <property type="nucleotide sequence ID" value="NZ_JALBUS010000008.1"/>
</dbReference>
<feature type="compositionally biased region" description="Low complexity" evidence="2">
    <location>
        <begin position="515"/>
        <end position="567"/>
    </location>
</feature>
<reference evidence="5 6" key="1">
    <citation type="submission" date="2022-03" db="EMBL/GenBank/DDBJ databases">
        <title>Novel taxa within the pig intestine.</title>
        <authorList>
            <person name="Wylensek D."/>
            <person name="Bishof K."/>
            <person name="Afrizal A."/>
            <person name="Clavel T."/>
        </authorList>
    </citation>
    <scope>NUCLEOTIDE SEQUENCE [LARGE SCALE GENOMIC DNA]</scope>
    <source>
        <strain evidence="5 6">Cla-KB-P134</strain>
    </source>
</reference>
<dbReference type="NCBIfam" id="TIGR00350">
    <property type="entry name" value="lytR_cpsA_psr"/>
    <property type="match status" value="1"/>
</dbReference>
<feature type="domain" description="Cell envelope-related transcriptional attenuator" evidence="4">
    <location>
        <begin position="247"/>
        <end position="402"/>
    </location>
</feature>
<evidence type="ECO:0000256" key="1">
    <source>
        <dbReference type="ARBA" id="ARBA00006068"/>
    </source>
</evidence>
<dbReference type="Proteomes" id="UP001285244">
    <property type="component" value="Unassembled WGS sequence"/>
</dbReference>
<protein>
    <submittedName>
        <fullName evidence="5">LCP family protein</fullName>
    </submittedName>
</protein>